<sequence length="83" mass="9693">MSPVVTCQRRCTPLYFKRTALSMSNYMSLTILFVALISTRKNSWKLSLRRVRMSGRIYLYTSHICYPASVELELCHTMHCRGL</sequence>
<evidence type="ECO:0000313" key="2">
    <source>
        <dbReference type="EMBL" id="KAF2853268.1"/>
    </source>
</evidence>
<accession>A0A6A7BGH9</accession>
<name>A0A6A7BGH9_9PLEO</name>
<evidence type="ECO:0000313" key="3">
    <source>
        <dbReference type="Proteomes" id="UP000799423"/>
    </source>
</evidence>
<proteinExistence type="predicted"/>
<evidence type="ECO:0000256" key="1">
    <source>
        <dbReference type="SAM" id="Phobius"/>
    </source>
</evidence>
<reference evidence="2" key="1">
    <citation type="submission" date="2020-01" db="EMBL/GenBank/DDBJ databases">
        <authorList>
            <consortium name="DOE Joint Genome Institute"/>
            <person name="Haridas S."/>
            <person name="Albert R."/>
            <person name="Binder M."/>
            <person name="Bloem J."/>
            <person name="Labutti K."/>
            <person name="Salamov A."/>
            <person name="Andreopoulos B."/>
            <person name="Baker S.E."/>
            <person name="Barry K."/>
            <person name="Bills G."/>
            <person name="Bluhm B.H."/>
            <person name="Cannon C."/>
            <person name="Castanera R."/>
            <person name="Culley D.E."/>
            <person name="Daum C."/>
            <person name="Ezra D."/>
            <person name="Gonzalez J.B."/>
            <person name="Henrissat B."/>
            <person name="Kuo A."/>
            <person name="Liang C."/>
            <person name="Lipzen A."/>
            <person name="Lutzoni F."/>
            <person name="Magnuson J."/>
            <person name="Mondo S."/>
            <person name="Nolan M."/>
            <person name="Ohm R."/>
            <person name="Pangilinan J."/>
            <person name="Park H.-J."/>
            <person name="Ramirez L."/>
            <person name="Alfaro M."/>
            <person name="Sun H."/>
            <person name="Tritt A."/>
            <person name="Yoshinaga Y."/>
            <person name="Zwiers L.-H."/>
            <person name="Turgeon B.G."/>
            <person name="Goodwin S.B."/>
            <person name="Spatafora J.W."/>
            <person name="Crous P.W."/>
            <person name="Grigoriev I.V."/>
        </authorList>
    </citation>
    <scope>NUCLEOTIDE SEQUENCE</scope>
    <source>
        <strain evidence="2">IPT5</strain>
    </source>
</reference>
<feature type="transmembrane region" description="Helical" evidence="1">
    <location>
        <begin position="20"/>
        <end position="39"/>
    </location>
</feature>
<dbReference type="EMBL" id="MU006296">
    <property type="protein sequence ID" value="KAF2853268.1"/>
    <property type="molecule type" value="Genomic_DNA"/>
</dbReference>
<keyword evidence="3" id="KW-1185">Reference proteome</keyword>
<keyword evidence="1" id="KW-0812">Transmembrane</keyword>
<keyword evidence="1" id="KW-0472">Membrane</keyword>
<dbReference type="Proteomes" id="UP000799423">
    <property type="component" value="Unassembled WGS sequence"/>
</dbReference>
<keyword evidence="1" id="KW-1133">Transmembrane helix</keyword>
<gene>
    <name evidence="2" type="ORF">T440DRAFT_322304</name>
</gene>
<protein>
    <submittedName>
        <fullName evidence="2">Uncharacterized protein</fullName>
    </submittedName>
</protein>
<organism evidence="2 3">
    <name type="scientific">Plenodomus tracheiphilus IPT5</name>
    <dbReference type="NCBI Taxonomy" id="1408161"/>
    <lineage>
        <taxon>Eukaryota</taxon>
        <taxon>Fungi</taxon>
        <taxon>Dikarya</taxon>
        <taxon>Ascomycota</taxon>
        <taxon>Pezizomycotina</taxon>
        <taxon>Dothideomycetes</taxon>
        <taxon>Pleosporomycetidae</taxon>
        <taxon>Pleosporales</taxon>
        <taxon>Pleosporineae</taxon>
        <taxon>Leptosphaeriaceae</taxon>
        <taxon>Plenodomus</taxon>
    </lineage>
</organism>
<dbReference type="AlphaFoldDB" id="A0A6A7BGH9"/>